<evidence type="ECO:0000313" key="2">
    <source>
        <dbReference type="EMBL" id="CAL5971519.1"/>
    </source>
</evidence>
<evidence type="ECO:0000256" key="1">
    <source>
        <dbReference type="SAM" id="MobiDB-lite"/>
    </source>
</evidence>
<keyword evidence="3" id="KW-1185">Reference proteome</keyword>
<dbReference type="Proteomes" id="UP001642409">
    <property type="component" value="Unassembled WGS sequence"/>
</dbReference>
<accession>A0ABP1GLC0</accession>
<comment type="caution">
    <text evidence="2">The sequence shown here is derived from an EMBL/GenBank/DDBJ whole genome shotgun (WGS) entry which is preliminary data.</text>
</comment>
<dbReference type="EMBL" id="CAXDID020000002">
    <property type="protein sequence ID" value="CAL5971519.1"/>
    <property type="molecule type" value="Genomic_DNA"/>
</dbReference>
<evidence type="ECO:0000313" key="3">
    <source>
        <dbReference type="Proteomes" id="UP001642409"/>
    </source>
</evidence>
<protein>
    <submittedName>
        <fullName evidence="2">Hypothetical_protein</fullName>
    </submittedName>
</protein>
<feature type="compositionally biased region" description="Basic and acidic residues" evidence="1">
    <location>
        <begin position="140"/>
        <end position="149"/>
    </location>
</feature>
<proteinExistence type="predicted"/>
<feature type="region of interest" description="Disordered" evidence="1">
    <location>
        <begin position="128"/>
        <end position="149"/>
    </location>
</feature>
<name>A0ABP1GLC0_9EUKA</name>
<organism evidence="2 3">
    <name type="scientific">Hexamita inflata</name>
    <dbReference type="NCBI Taxonomy" id="28002"/>
    <lineage>
        <taxon>Eukaryota</taxon>
        <taxon>Metamonada</taxon>
        <taxon>Diplomonadida</taxon>
        <taxon>Hexamitidae</taxon>
        <taxon>Hexamitinae</taxon>
        <taxon>Hexamita</taxon>
    </lineage>
</organism>
<sequence length="149" mass="17563">MQVPHKSKSRLDIEIKPNNSVYELLKKQSNTLQKKQELKFVNFSYTFEGVELSESDDLEIDTKYIKQVIQMNKKEEDISKKDMSKDYKMHIHMRDLIQKSESQLLPNVKITSGRIQKLSPLAQKKKYLSQLSKSPKRTHPKFDPIEKLQ</sequence>
<gene>
    <name evidence="2" type="ORF">HINF_LOCUS1459</name>
</gene>
<reference evidence="2 3" key="1">
    <citation type="submission" date="2024-07" db="EMBL/GenBank/DDBJ databases">
        <authorList>
            <person name="Akdeniz Z."/>
        </authorList>
    </citation>
    <scope>NUCLEOTIDE SEQUENCE [LARGE SCALE GENOMIC DNA]</scope>
</reference>